<accession>L0F9B1</accession>
<dbReference type="SUPFAM" id="SSF48452">
    <property type="entry name" value="TPR-like"/>
    <property type="match status" value="1"/>
</dbReference>
<sequence>MGQVKYDLQVLYVYKLYYFFSIFIFFILTSLFLCWRFGPLLGVFSFVIGFCTAYLLMMRKQNFPPPDKKSTAQKMAKEITQDSTPLAISRFASQLYFYFSETRQAIALLEKYQNTNDPLLCATLADILLREDRPKHALSTIMKNPTFYSEPLLLIILGNILQHMNKWPDAIKIYEHSLALAQKSGFPHNGTDKFTQFLLTLSYTATIHHSLGDCYVVTRDYTKANKHYILGNIRFFDISLWRKLKSHVTYTA</sequence>
<feature type="transmembrane region" description="Helical" evidence="1">
    <location>
        <begin position="12"/>
        <end position="33"/>
    </location>
</feature>
<feature type="transmembrane region" description="Helical" evidence="1">
    <location>
        <begin position="39"/>
        <end position="57"/>
    </location>
</feature>
<dbReference type="Proteomes" id="UP000010797">
    <property type="component" value="Chromosome"/>
</dbReference>
<organism evidence="2 3">
    <name type="scientific">Desulfitobacterium dichloroeliminans (strain LMG P-21439 / DCA1)</name>
    <dbReference type="NCBI Taxonomy" id="871963"/>
    <lineage>
        <taxon>Bacteria</taxon>
        <taxon>Bacillati</taxon>
        <taxon>Bacillota</taxon>
        <taxon>Clostridia</taxon>
        <taxon>Eubacteriales</taxon>
        <taxon>Desulfitobacteriaceae</taxon>
        <taxon>Desulfitobacterium</taxon>
    </lineage>
</organism>
<dbReference type="InterPro" id="IPR011990">
    <property type="entry name" value="TPR-like_helical_dom_sf"/>
</dbReference>
<evidence type="ECO:0000313" key="2">
    <source>
        <dbReference type="EMBL" id="AGA69600.1"/>
    </source>
</evidence>
<dbReference type="KEGG" id="ddl:Desdi_2159"/>
<keyword evidence="1" id="KW-0472">Membrane</keyword>
<keyword evidence="1" id="KW-1133">Transmembrane helix</keyword>
<keyword evidence="1" id="KW-0812">Transmembrane</keyword>
<evidence type="ECO:0008006" key="4">
    <source>
        <dbReference type="Google" id="ProtNLM"/>
    </source>
</evidence>
<dbReference type="EMBL" id="CP003344">
    <property type="protein sequence ID" value="AGA69600.1"/>
    <property type="molecule type" value="Genomic_DNA"/>
</dbReference>
<name>L0F9B1_DESDL</name>
<dbReference type="Gene3D" id="1.25.40.10">
    <property type="entry name" value="Tetratricopeptide repeat domain"/>
    <property type="match status" value="1"/>
</dbReference>
<protein>
    <recommendedName>
        <fullName evidence="4">Tetratricopeptide repeat protein</fullName>
    </recommendedName>
</protein>
<dbReference type="HOGENOM" id="CLU_1072532_0_0_9"/>
<dbReference type="eggNOG" id="ENOG5033SN5">
    <property type="taxonomic scope" value="Bacteria"/>
</dbReference>
<gene>
    <name evidence="2" type="ordered locus">Desdi_2159</name>
</gene>
<proteinExistence type="predicted"/>
<dbReference type="AlphaFoldDB" id="L0F9B1"/>
<keyword evidence="3" id="KW-1185">Reference proteome</keyword>
<evidence type="ECO:0000313" key="3">
    <source>
        <dbReference type="Proteomes" id="UP000010797"/>
    </source>
</evidence>
<dbReference type="OrthoDB" id="1795928at2"/>
<reference evidence="3" key="1">
    <citation type="submission" date="2012-02" db="EMBL/GenBank/DDBJ databases">
        <title>Complete sequence of Desulfitobacterium dichloroeliminans LMG P-21439.</title>
        <authorList>
            <person name="Lucas S."/>
            <person name="Han J."/>
            <person name="Lapidus A."/>
            <person name="Cheng J.-F."/>
            <person name="Goodwin L."/>
            <person name="Pitluck S."/>
            <person name="Peters L."/>
            <person name="Ovchinnikova G."/>
            <person name="Teshima H."/>
            <person name="Detter J.C."/>
            <person name="Han C."/>
            <person name="Tapia R."/>
            <person name="Land M."/>
            <person name="Hauser L."/>
            <person name="Kyrpides N."/>
            <person name="Ivanova N."/>
            <person name="Pagani I."/>
            <person name="Kruse T."/>
            <person name="de Vos W.M."/>
            <person name="Boon N."/>
            <person name="Smidt H."/>
            <person name="Woyke T."/>
        </authorList>
    </citation>
    <scope>NUCLEOTIDE SEQUENCE [LARGE SCALE GENOMIC DNA]</scope>
    <source>
        <strain evidence="3">LMG P-21439 / DCA1</strain>
    </source>
</reference>
<evidence type="ECO:0000256" key="1">
    <source>
        <dbReference type="SAM" id="Phobius"/>
    </source>
</evidence>